<dbReference type="InterPro" id="IPR027815">
    <property type="entry name" value="CSC1/OSCA1-like_cyt"/>
</dbReference>
<name>A0A8H7LUN9_9AGAM</name>
<comment type="subcellular location">
    <subcellularLocation>
        <location evidence="1">Membrane</location>
        <topology evidence="1">Multi-pass membrane protein</topology>
    </subcellularLocation>
</comment>
<feature type="region of interest" description="Disordered" evidence="8">
    <location>
        <begin position="1367"/>
        <end position="1402"/>
    </location>
</feature>
<evidence type="ECO:0000256" key="9">
    <source>
        <dbReference type="SAM" id="Phobius"/>
    </source>
</evidence>
<accession>A0A8H7LUN9</accession>
<dbReference type="Pfam" id="PF14703">
    <property type="entry name" value="PHM7_cyt"/>
    <property type="match status" value="1"/>
</dbReference>
<dbReference type="PANTHER" id="PTHR13018">
    <property type="entry name" value="PROBABLE MEMBRANE PROTEIN DUF221-RELATED"/>
    <property type="match status" value="1"/>
</dbReference>
<evidence type="ECO:0000256" key="2">
    <source>
        <dbReference type="ARBA" id="ARBA00007779"/>
    </source>
</evidence>
<evidence type="ECO:0000256" key="6">
    <source>
        <dbReference type="ARBA" id="ARBA00023136"/>
    </source>
</evidence>
<feature type="compositionally biased region" description="Basic residues" evidence="8">
    <location>
        <begin position="1374"/>
        <end position="1383"/>
    </location>
</feature>
<dbReference type="PANTHER" id="PTHR13018:SF149">
    <property type="entry name" value="DOMAIN PROTEIN, PUTATIVE (AFU_ORTHOLOGUE AFUA_3G11660)-RELATED"/>
    <property type="match status" value="1"/>
</dbReference>
<evidence type="ECO:0000256" key="8">
    <source>
        <dbReference type="SAM" id="MobiDB-lite"/>
    </source>
</evidence>
<dbReference type="CDD" id="cd09864">
    <property type="entry name" value="PIN_Fcf1-like"/>
    <property type="match status" value="1"/>
</dbReference>
<dbReference type="InterPro" id="IPR029060">
    <property type="entry name" value="PIN-like_dom_sf"/>
</dbReference>
<feature type="transmembrane region" description="Helical" evidence="9">
    <location>
        <begin position="640"/>
        <end position="661"/>
    </location>
</feature>
<keyword evidence="4 9" id="KW-0812">Transmembrane</keyword>
<dbReference type="Proteomes" id="UP000602905">
    <property type="component" value="Unassembled WGS sequence"/>
</dbReference>
<comment type="similarity">
    <text evidence="7">Belongs to the UTP23/FCF1 family. FCF1 subfamily.</text>
</comment>
<evidence type="ECO:0000256" key="4">
    <source>
        <dbReference type="ARBA" id="ARBA00022692"/>
    </source>
</evidence>
<evidence type="ECO:0000256" key="5">
    <source>
        <dbReference type="ARBA" id="ARBA00022989"/>
    </source>
</evidence>
<feature type="transmembrane region" description="Helical" evidence="9">
    <location>
        <begin position="31"/>
        <end position="48"/>
    </location>
</feature>
<feature type="region of interest" description="Disordered" evidence="8">
    <location>
        <begin position="1296"/>
        <end position="1328"/>
    </location>
</feature>
<dbReference type="Pfam" id="PF04900">
    <property type="entry name" value="Fcf1"/>
    <property type="match status" value="1"/>
</dbReference>
<protein>
    <recommendedName>
        <fullName evidence="10">PIN domain-containing protein</fullName>
    </recommendedName>
</protein>
<dbReference type="Pfam" id="PF13967">
    <property type="entry name" value="RSN1_TM"/>
    <property type="match status" value="1"/>
</dbReference>
<dbReference type="InterPro" id="IPR037503">
    <property type="entry name" value="Fcf1_PIN"/>
</dbReference>
<dbReference type="InterPro" id="IPR032880">
    <property type="entry name" value="CSC1/OSCA1-like_N"/>
</dbReference>
<evidence type="ECO:0000259" key="10">
    <source>
        <dbReference type="SMART" id="SM00670"/>
    </source>
</evidence>
<dbReference type="GO" id="GO:0005886">
    <property type="term" value="C:plasma membrane"/>
    <property type="evidence" value="ECO:0007669"/>
    <property type="project" value="TreeGrafter"/>
</dbReference>
<dbReference type="GO" id="GO:0004540">
    <property type="term" value="F:RNA nuclease activity"/>
    <property type="evidence" value="ECO:0007669"/>
    <property type="project" value="UniProtKB-ARBA"/>
</dbReference>
<evidence type="ECO:0000256" key="3">
    <source>
        <dbReference type="ARBA" id="ARBA00022448"/>
    </source>
</evidence>
<feature type="region of interest" description="Disordered" evidence="8">
    <location>
        <begin position="828"/>
        <end position="907"/>
    </location>
</feature>
<feature type="non-terminal residue" evidence="11">
    <location>
        <position position="1"/>
    </location>
</feature>
<feature type="compositionally biased region" description="Low complexity" evidence="8">
    <location>
        <begin position="1483"/>
        <end position="1549"/>
    </location>
</feature>
<dbReference type="GO" id="GO:0032040">
    <property type="term" value="C:small-subunit processome"/>
    <property type="evidence" value="ECO:0007669"/>
    <property type="project" value="InterPro"/>
</dbReference>
<feature type="transmembrane region" description="Helical" evidence="9">
    <location>
        <begin position="380"/>
        <end position="404"/>
    </location>
</feature>
<dbReference type="InterPro" id="IPR006984">
    <property type="entry name" value="Fcf1/UTP23"/>
</dbReference>
<feature type="domain" description="PIN" evidence="10">
    <location>
        <begin position="1043"/>
        <end position="1142"/>
    </location>
</feature>
<feature type="transmembrane region" description="Helical" evidence="9">
    <location>
        <begin position="602"/>
        <end position="620"/>
    </location>
</feature>
<evidence type="ECO:0000256" key="7">
    <source>
        <dbReference type="ARBA" id="ARBA00024026"/>
    </source>
</evidence>
<comment type="caution">
    <text evidence="11">The sequence shown here is derived from an EMBL/GenBank/DDBJ whole genome shotgun (WGS) entry which is preliminary data.</text>
</comment>
<dbReference type="SMART" id="SM00670">
    <property type="entry name" value="PINc"/>
    <property type="match status" value="1"/>
</dbReference>
<feature type="transmembrane region" description="Helical" evidence="9">
    <location>
        <begin position="424"/>
        <end position="446"/>
    </location>
</feature>
<gene>
    <name evidence="11" type="ORF">RHS03_04683</name>
</gene>
<sequence length="1604" mass="180092">MSLTQDDIQNLIESYEAKLSQVGPTAVGSNLVLWSGVSIATVLAFNILRPRNRVIYEPKSKYHEGDKSPPKISTGFFSWVQPLVHAKEPELLEKIGLDAVAFLRFLRLLRWSFTGVAVVGVLGVGIFDYVYNLKHVPEKERNILSMFTIENIRDEALYVHVAGAYAITFIILGSIWWHWREMVKLRLTWFRSDEYLKSFYARTLMIVQVPKKLQSDPGLESLFNDMRMPYPTTAVHIGRRVGRLPEMIEYHNQAVRDLEQVLVKYMKGGKLGKKRPTITIGGFLGLGGTKKDAIDFYSNRIANMERAVEEARAQIDTKKPENYGFASMAAVPYAHTVAQMLHRKNPKGTTITLAPNPKDIIWSNLTKGEAALASSRTTGWFLIAAVCFFNTIPLLIISALANLASISEYVDFLGQWANSSPTTFSLVSGILPPSISALFGFFLPIIMRKISEYQGAITHSRLDRAVVARYFAFLIISQFFIFSLMSVAFQIVTQIQFDIGKHRNIKVILSHLHDVPERIQNTYVVQSSYWLTFFPMRGFLAVFDLAQLLSVVLVFIKTHLFGRTPREIREWTKPPEFDFAVYYSNILFMAAVGLMYAPLAPLVALAAAVVFWLSSLVYKYQLMFVFVSKVESGGRLWNVVMNRLLVGVIFMNLIMTLTIGLQRGWRSYVWVSTVPPTVLTLLFKLWMRMTFDKQFRHFVPEQDEIARSRVHKQDAKTGRLESRFGHPSLHMELFTPMVHSNMTRLLEQVYQGRMAKEQTRMEEYGGKKMAVSVLPSGLKFASVAEHELEMDTTLYQRDRGELDWDARSMTSTAILDDSASIHKSSKPAGYERYMNHGPHQSNGSDIELSRLDSRDNVPLLNRPGMTRETSQPSRLGREMDLGAAHPGMYRQESSAPPAPPGLYRQDSSVPMMHRQDSQQTAPMMYHQTSHNGSEWSLPPSYRGPSRQPSEQNMAAPTISHYVIQFWRPLDRPPPPTCIMGKAKKTRKFATVKRMLNPNDIRLKENQAKQKQKEEKAKEEAVRRLPQTASSLFFQHNTALAPPYRVLIDTNFINFSLQNKLELVQGMMDCLYAKCIPCVTDCVIAELEKLGPKYRIALRVARDPRFERLPCSHEGTYADDCLVQRVTASKCYIVATCDRELRRRVRKVPGVPLMYIVRRRTTTDPGSAREVNRTRAVVQSDGRHEHDTLCLAHGAAMQRGRICAVALSTISPTFAIVASVVHGRVFAVEYPQAATTESAGDRLGHVPPEPECAPLSACEQLVWAGRCAAENAVQVGGETEYADTAIQLQFQFRVVERQSRTRHAPRPMLSPHHAPRQDPPSPHTQQWHPSKHFKLPRLLSIQSELSNPADIELKSEASFQRLLASNADLPGAFHPHPRPRRRDRGRFPEAYLDDDDVVDSDDDDEVMLPKEFPMDDVLDSPARMDVDMGSYGSPPVLNSLFSMKSWRQTPPPTVAPSRIAKRKLDDRYEPYPQKRRALSPPPSTSTSSSSASNSNAQFNLSLPPSTTPRSPITTAAPSPRPIPTSSISSSNLASTSSLAPSAPISIPARTPSKVSYTYSPAGGGLFGSPIISSPVLRPVRFGLSTRGEKEVDGAGNGVRSLDLGG</sequence>
<evidence type="ECO:0000313" key="12">
    <source>
        <dbReference type="Proteomes" id="UP000602905"/>
    </source>
</evidence>
<evidence type="ECO:0000313" key="11">
    <source>
        <dbReference type="EMBL" id="KAF8706592.1"/>
    </source>
</evidence>
<dbReference type="EMBL" id="JACYCD010000051">
    <property type="protein sequence ID" value="KAF8706592.1"/>
    <property type="molecule type" value="Genomic_DNA"/>
</dbReference>
<reference evidence="11" key="1">
    <citation type="submission" date="2020-09" db="EMBL/GenBank/DDBJ databases">
        <title>Comparative genome analyses of four rice-infecting Rhizoctonia solani isolates reveal extensive enrichment of homogalacturonan modification genes.</title>
        <authorList>
            <person name="Lee D.-Y."/>
            <person name="Jeon J."/>
            <person name="Kim K.-T."/>
            <person name="Cheong K."/>
            <person name="Song H."/>
            <person name="Choi G."/>
            <person name="Ko J."/>
            <person name="Opiyo S.O."/>
            <person name="Zuo S."/>
            <person name="Madhav S."/>
            <person name="Lee Y.-H."/>
            <person name="Wang G.-L."/>
        </authorList>
    </citation>
    <scope>NUCLEOTIDE SEQUENCE</scope>
    <source>
        <strain evidence="11">AG1-IA WGL</strain>
    </source>
</reference>
<dbReference type="GO" id="GO:0005227">
    <property type="term" value="F:calcium-activated cation channel activity"/>
    <property type="evidence" value="ECO:0007669"/>
    <property type="project" value="InterPro"/>
</dbReference>
<dbReference type="Pfam" id="PF02714">
    <property type="entry name" value="RSN1_7TM"/>
    <property type="match status" value="1"/>
</dbReference>
<feature type="transmembrane region" description="Helical" evidence="9">
    <location>
        <begin position="111"/>
        <end position="131"/>
    </location>
</feature>
<comment type="similarity">
    <text evidence="2">Belongs to the CSC1 (TC 1.A.17) family.</text>
</comment>
<evidence type="ECO:0000256" key="1">
    <source>
        <dbReference type="ARBA" id="ARBA00004141"/>
    </source>
</evidence>
<feature type="transmembrane region" description="Helical" evidence="9">
    <location>
        <begin position="467"/>
        <end position="492"/>
    </location>
</feature>
<dbReference type="InterPro" id="IPR002716">
    <property type="entry name" value="PIN_dom"/>
</dbReference>
<feature type="transmembrane region" description="Helical" evidence="9">
    <location>
        <begin position="156"/>
        <end position="177"/>
    </location>
</feature>
<dbReference type="InterPro" id="IPR003864">
    <property type="entry name" value="CSC1/OSCA1-like_7TM"/>
</dbReference>
<dbReference type="SUPFAM" id="SSF88723">
    <property type="entry name" value="PIN domain-like"/>
    <property type="match status" value="1"/>
</dbReference>
<organism evidence="11 12">
    <name type="scientific">Rhizoctonia solani</name>
    <dbReference type="NCBI Taxonomy" id="456999"/>
    <lineage>
        <taxon>Eukaryota</taxon>
        <taxon>Fungi</taxon>
        <taxon>Dikarya</taxon>
        <taxon>Basidiomycota</taxon>
        <taxon>Agaricomycotina</taxon>
        <taxon>Agaricomycetes</taxon>
        <taxon>Cantharellales</taxon>
        <taxon>Ceratobasidiaceae</taxon>
        <taxon>Rhizoctonia</taxon>
    </lineage>
</organism>
<feature type="region of interest" description="Disordered" evidence="8">
    <location>
        <begin position="1446"/>
        <end position="1549"/>
    </location>
</feature>
<proteinExistence type="inferred from homology"/>
<keyword evidence="6 9" id="KW-0472">Membrane</keyword>
<dbReference type="FunFam" id="3.40.50.1010:FF:000035">
    <property type="entry name" value="Fcf1, putative"/>
    <property type="match status" value="1"/>
</dbReference>
<feature type="region of interest" description="Disordered" evidence="8">
    <location>
        <begin position="928"/>
        <end position="951"/>
    </location>
</feature>
<dbReference type="InterPro" id="IPR045122">
    <property type="entry name" value="Csc1-like"/>
</dbReference>
<keyword evidence="5 9" id="KW-1133">Transmembrane helix</keyword>
<feature type="compositionally biased region" description="Acidic residues" evidence="8">
    <location>
        <begin position="1390"/>
        <end position="1402"/>
    </location>
</feature>
<keyword evidence="3" id="KW-0813">Transport</keyword>
<dbReference type="OrthoDB" id="2150324at2759"/>
<feature type="transmembrane region" description="Helical" evidence="9">
    <location>
        <begin position="667"/>
        <end position="687"/>
    </location>
</feature>
<dbReference type="Gene3D" id="3.40.50.1010">
    <property type="entry name" value="5'-nuclease"/>
    <property type="match status" value="1"/>
</dbReference>
<feature type="transmembrane region" description="Helical" evidence="9">
    <location>
        <begin position="538"/>
        <end position="556"/>
    </location>
</feature>